<name>A0A9D4YS68_RHISA</name>
<dbReference type="EMBL" id="JABSTV010000068">
    <property type="protein sequence ID" value="KAH7987795.1"/>
    <property type="molecule type" value="Genomic_DNA"/>
</dbReference>
<reference evidence="2" key="2">
    <citation type="submission" date="2021-09" db="EMBL/GenBank/DDBJ databases">
        <authorList>
            <person name="Jia N."/>
            <person name="Wang J."/>
            <person name="Shi W."/>
            <person name="Du L."/>
            <person name="Sun Y."/>
            <person name="Zhan W."/>
            <person name="Jiang J."/>
            <person name="Wang Q."/>
            <person name="Zhang B."/>
            <person name="Ji P."/>
            <person name="Sakyi L.B."/>
            <person name="Cui X."/>
            <person name="Yuan T."/>
            <person name="Jiang B."/>
            <person name="Yang W."/>
            <person name="Lam T.T.-Y."/>
            <person name="Chang Q."/>
            <person name="Ding S."/>
            <person name="Wang X."/>
            <person name="Zhu J."/>
            <person name="Ruan X."/>
            <person name="Zhao L."/>
            <person name="Wei J."/>
            <person name="Que T."/>
            <person name="Du C."/>
            <person name="Cheng J."/>
            <person name="Dai P."/>
            <person name="Han X."/>
            <person name="Huang E."/>
            <person name="Gao Y."/>
            <person name="Liu J."/>
            <person name="Shao H."/>
            <person name="Ye R."/>
            <person name="Li L."/>
            <person name="Wei W."/>
            <person name="Wang X."/>
            <person name="Wang C."/>
            <person name="Huo Q."/>
            <person name="Li W."/>
            <person name="Guo W."/>
            <person name="Chen H."/>
            <person name="Chen S."/>
            <person name="Zhou L."/>
            <person name="Zhou L."/>
            <person name="Ni X."/>
            <person name="Tian J."/>
            <person name="Zhou Y."/>
            <person name="Sheng Y."/>
            <person name="Liu T."/>
            <person name="Pan Y."/>
            <person name="Xia L."/>
            <person name="Li J."/>
            <person name="Zhao F."/>
            <person name="Cao W."/>
        </authorList>
    </citation>
    <scope>NUCLEOTIDE SEQUENCE</scope>
    <source>
        <strain evidence="2">Rsan-2018</strain>
        <tissue evidence="2">Larvae</tissue>
    </source>
</reference>
<sequence length="73" mass="8226">MLECITLQVLLSSLTDGTMYASSRCASYYGDDIGNFHPHLIYGAPLQDTPSCPWCLVDHGKPQGRRHQHPRRI</sequence>
<dbReference type="Proteomes" id="UP000821837">
    <property type="component" value="Unassembled WGS sequence"/>
</dbReference>
<evidence type="ECO:0000256" key="1">
    <source>
        <dbReference type="SAM" id="SignalP"/>
    </source>
</evidence>
<organism evidence="2 3">
    <name type="scientific">Rhipicephalus sanguineus</name>
    <name type="common">Brown dog tick</name>
    <name type="synonym">Ixodes sanguineus</name>
    <dbReference type="NCBI Taxonomy" id="34632"/>
    <lineage>
        <taxon>Eukaryota</taxon>
        <taxon>Metazoa</taxon>
        <taxon>Ecdysozoa</taxon>
        <taxon>Arthropoda</taxon>
        <taxon>Chelicerata</taxon>
        <taxon>Arachnida</taxon>
        <taxon>Acari</taxon>
        <taxon>Parasitiformes</taxon>
        <taxon>Ixodida</taxon>
        <taxon>Ixodoidea</taxon>
        <taxon>Ixodidae</taxon>
        <taxon>Rhipicephalinae</taxon>
        <taxon>Rhipicephalus</taxon>
        <taxon>Rhipicephalus</taxon>
    </lineage>
</organism>
<accession>A0A9D4YS68</accession>
<reference evidence="2" key="1">
    <citation type="journal article" date="2020" name="Cell">
        <title>Large-Scale Comparative Analyses of Tick Genomes Elucidate Their Genetic Diversity and Vector Capacities.</title>
        <authorList>
            <consortium name="Tick Genome and Microbiome Consortium (TIGMIC)"/>
            <person name="Jia N."/>
            <person name="Wang J."/>
            <person name="Shi W."/>
            <person name="Du L."/>
            <person name="Sun Y."/>
            <person name="Zhan W."/>
            <person name="Jiang J.F."/>
            <person name="Wang Q."/>
            <person name="Zhang B."/>
            <person name="Ji P."/>
            <person name="Bell-Sakyi L."/>
            <person name="Cui X.M."/>
            <person name="Yuan T.T."/>
            <person name="Jiang B.G."/>
            <person name="Yang W.F."/>
            <person name="Lam T.T."/>
            <person name="Chang Q.C."/>
            <person name="Ding S.J."/>
            <person name="Wang X.J."/>
            <person name="Zhu J.G."/>
            <person name="Ruan X.D."/>
            <person name="Zhao L."/>
            <person name="Wei J.T."/>
            <person name="Ye R.Z."/>
            <person name="Que T.C."/>
            <person name="Du C.H."/>
            <person name="Zhou Y.H."/>
            <person name="Cheng J.X."/>
            <person name="Dai P.F."/>
            <person name="Guo W.B."/>
            <person name="Han X.H."/>
            <person name="Huang E.J."/>
            <person name="Li L.F."/>
            <person name="Wei W."/>
            <person name="Gao Y.C."/>
            <person name="Liu J.Z."/>
            <person name="Shao H.Z."/>
            <person name="Wang X."/>
            <person name="Wang C.C."/>
            <person name="Yang T.C."/>
            <person name="Huo Q.B."/>
            <person name="Li W."/>
            <person name="Chen H.Y."/>
            <person name="Chen S.E."/>
            <person name="Zhou L.G."/>
            <person name="Ni X.B."/>
            <person name="Tian J.H."/>
            <person name="Sheng Y."/>
            <person name="Liu T."/>
            <person name="Pan Y.S."/>
            <person name="Xia L.Y."/>
            <person name="Li J."/>
            <person name="Zhao F."/>
            <person name="Cao W.C."/>
        </authorList>
    </citation>
    <scope>NUCLEOTIDE SEQUENCE</scope>
    <source>
        <strain evidence="2">Rsan-2018</strain>
    </source>
</reference>
<proteinExistence type="predicted"/>
<evidence type="ECO:0000313" key="3">
    <source>
        <dbReference type="Proteomes" id="UP000821837"/>
    </source>
</evidence>
<evidence type="ECO:0008006" key="4">
    <source>
        <dbReference type="Google" id="ProtNLM"/>
    </source>
</evidence>
<evidence type="ECO:0000313" key="2">
    <source>
        <dbReference type="EMBL" id="KAH7987795.1"/>
    </source>
</evidence>
<keyword evidence="1" id="KW-0732">Signal</keyword>
<comment type="caution">
    <text evidence="2">The sequence shown here is derived from an EMBL/GenBank/DDBJ whole genome shotgun (WGS) entry which is preliminary data.</text>
</comment>
<keyword evidence="3" id="KW-1185">Reference proteome</keyword>
<feature type="signal peptide" evidence="1">
    <location>
        <begin position="1"/>
        <end position="17"/>
    </location>
</feature>
<gene>
    <name evidence="2" type="ORF">HPB52_025350</name>
</gene>
<protein>
    <recommendedName>
        <fullName evidence="4">Secreted protein</fullName>
    </recommendedName>
</protein>
<dbReference type="AlphaFoldDB" id="A0A9D4YS68"/>
<feature type="chain" id="PRO_5039522887" description="Secreted protein" evidence="1">
    <location>
        <begin position="18"/>
        <end position="73"/>
    </location>
</feature>